<dbReference type="PANTHER" id="PTHR10587">
    <property type="entry name" value="GLYCOSYL TRANSFERASE-RELATED"/>
    <property type="match status" value="1"/>
</dbReference>
<reference evidence="5" key="1">
    <citation type="journal article" date="2019" name="Int. J. Syst. Evol. Microbiol.">
        <title>The Global Catalogue of Microorganisms (GCM) 10K type strain sequencing project: providing services to taxonomists for standard genome sequencing and annotation.</title>
        <authorList>
            <consortium name="The Broad Institute Genomics Platform"/>
            <consortium name="The Broad Institute Genome Sequencing Center for Infectious Disease"/>
            <person name="Wu L."/>
            <person name="Ma J."/>
        </authorList>
    </citation>
    <scope>NUCLEOTIDE SEQUENCE [LARGE SCALE GENOMIC DNA]</scope>
    <source>
        <strain evidence="5">KCTC 19812</strain>
    </source>
</reference>
<keyword evidence="2 4" id="KW-0378">Hydrolase</keyword>
<organism evidence="4 5">
    <name type="scientific">Shivajiella indica</name>
    <dbReference type="NCBI Taxonomy" id="872115"/>
    <lineage>
        <taxon>Bacteria</taxon>
        <taxon>Pseudomonadati</taxon>
        <taxon>Bacteroidota</taxon>
        <taxon>Cytophagia</taxon>
        <taxon>Cytophagales</taxon>
        <taxon>Cyclobacteriaceae</taxon>
        <taxon>Shivajiella</taxon>
    </lineage>
</organism>
<dbReference type="PROSITE" id="PS51677">
    <property type="entry name" value="NODB"/>
    <property type="match status" value="1"/>
</dbReference>
<gene>
    <name evidence="4" type="ORF">ACFSKV_20415</name>
</gene>
<comment type="caution">
    <text evidence="4">The sequence shown here is derived from an EMBL/GenBank/DDBJ whole genome shotgun (WGS) entry which is preliminary data.</text>
</comment>
<evidence type="ECO:0000259" key="3">
    <source>
        <dbReference type="PROSITE" id="PS51677"/>
    </source>
</evidence>
<dbReference type="PANTHER" id="PTHR10587:SF133">
    <property type="entry name" value="CHITIN DEACETYLASE 1-RELATED"/>
    <property type="match status" value="1"/>
</dbReference>
<dbReference type="InterPro" id="IPR002509">
    <property type="entry name" value="NODB_dom"/>
</dbReference>
<protein>
    <submittedName>
        <fullName evidence="4">Polysaccharide deacetylase family protein</fullName>
        <ecNumber evidence="4">3.-.-.-</ecNumber>
    </submittedName>
</protein>
<dbReference type="GO" id="GO:0016787">
    <property type="term" value="F:hydrolase activity"/>
    <property type="evidence" value="ECO:0007669"/>
    <property type="project" value="UniProtKB-KW"/>
</dbReference>
<dbReference type="SUPFAM" id="SSF88713">
    <property type="entry name" value="Glycoside hydrolase/deacetylase"/>
    <property type="match status" value="1"/>
</dbReference>
<evidence type="ECO:0000313" key="5">
    <source>
        <dbReference type="Proteomes" id="UP001597414"/>
    </source>
</evidence>
<dbReference type="CDD" id="cd10917">
    <property type="entry name" value="CE4_NodB_like_6s_7s"/>
    <property type="match status" value="1"/>
</dbReference>
<name>A0ABW5BGD0_9BACT</name>
<feature type="domain" description="NodB homology" evidence="3">
    <location>
        <begin position="27"/>
        <end position="207"/>
    </location>
</feature>
<dbReference type="EMBL" id="JBHUIV010000037">
    <property type="protein sequence ID" value="MFD2203950.1"/>
    <property type="molecule type" value="Genomic_DNA"/>
</dbReference>
<dbReference type="Pfam" id="PF01522">
    <property type="entry name" value="Polysacc_deac_1"/>
    <property type="match status" value="1"/>
</dbReference>
<dbReference type="Gene3D" id="3.20.20.370">
    <property type="entry name" value="Glycoside hydrolase/deacetylase"/>
    <property type="match status" value="1"/>
</dbReference>
<proteinExistence type="predicted"/>
<evidence type="ECO:0000313" key="4">
    <source>
        <dbReference type="EMBL" id="MFD2203950.1"/>
    </source>
</evidence>
<sequence length="209" mass="24187">MVLIHHIPPLITKIFPQMVWHKDRGESKVYLTFDDGPVPDVTDFVLDELGKRGLKATFFMVGDNVRKNPTLAMKVMDRGHKIGNHTFHHIDGYKTKTEDYLKEVESCHHMIEQVTGIKTKLFRPPYGKITRDQFGKLKSDHEVIMWDVLSGDYDPQQSPELCLSKSKQYTQNGSIILFHDQEKTHKVLRAVLPSFLEFLVKEGFETHLL</sequence>
<evidence type="ECO:0000256" key="1">
    <source>
        <dbReference type="ARBA" id="ARBA00022723"/>
    </source>
</evidence>
<keyword evidence="5" id="KW-1185">Reference proteome</keyword>
<dbReference type="EC" id="3.-.-.-" evidence="4"/>
<dbReference type="Proteomes" id="UP001597414">
    <property type="component" value="Unassembled WGS sequence"/>
</dbReference>
<dbReference type="InterPro" id="IPR050248">
    <property type="entry name" value="Polysacc_deacetylase_ArnD"/>
</dbReference>
<keyword evidence="1" id="KW-0479">Metal-binding</keyword>
<accession>A0ABW5BGD0</accession>
<evidence type="ECO:0000256" key="2">
    <source>
        <dbReference type="ARBA" id="ARBA00022801"/>
    </source>
</evidence>
<dbReference type="RefSeq" id="WP_380807109.1">
    <property type="nucleotide sequence ID" value="NZ_JBHUIV010000037.1"/>
</dbReference>
<dbReference type="InterPro" id="IPR011330">
    <property type="entry name" value="Glyco_hydro/deAcase_b/a-brl"/>
</dbReference>